<feature type="signal peptide" evidence="10">
    <location>
        <begin position="1"/>
        <end position="25"/>
    </location>
</feature>
<feature type="domain" description="TonB-dependent receptor plug" evidence="11">
    <location>
        <begin position="127"/>
        <end position="234"/>
    </location>
</feature>
<keyword evidence="4 8" id="KW-0812">Transmembrane</keyword>
<comment type="subcellular location">
    <subcellularLocation>
        <location evidence="1 8">Cell outer membrane</location>
        <topology evidence="1 8">Multi-pass membrane protein</topology>
    </subcellularLocation>
</comment>
<dbReference type="RefSeq" id="WP_182497745.1">
    <property type="nucleotide sequence ID" value="NZ_BMKM01000001.1"/>
</dbReference>
<reference evidence="12" key="1">
    <citation type="journal article" date="2014" name="Int. J. Syst. Evol. Microbiol.">
        <title>Complete genome sequence of Corynebacterium casei LMG S-19264T (=DSM 44701T), isolated from a smear-ripened cheese.</title>
        <authorList>
            <consortium name="US DOE Joint Genome Institute (JGI-PGF)"/>
            <person name="Walter F."/>
            <person name="Albersmeier A."/>
            <person name="Kalinowski J."/>
            <person name="Ruckert C."/>
        </authorList>
    </citation>
    <scope>NUCLEOTIDE SEQUENCE</scope>
    <source>
        <strain evidence="12">CGMCC 1.15966</strain>
    </source>
</reference>
<dbReference type="EMBL" id="BMKM01000001">
    <property type="protein sequence ID" value="GGE12173.1"/>
    <property type="molecule type" value="Genomic_DNA"/>
</dbReference>
<comment type="similarity">
    <text evidence="8">Belongs to the TonB-dependent receptor family.</text>
</comment>
<evidence type="ECO:0000313" key="12">
    <source>
        <dbReference type="EMBL" id="GGE12173.1"/>
    </source>
</evidence>
<organism evidence="12 13">
    <name type="scientific">Sphingobacterium cellulitidis</name>
    <dbReference type="NCBI Taxonomy" id="1768011"/>
    <lineage>
        <taxon>Bacteria</taxon>
        <taxon>Pseudomonadati</taxon>
        <taxon>Bacteroidota</taxon>
        <taxon>Sphingobacteriia</taxon>
        <taxon>Sphingobacteriales</taxon>
        <taxon>Sphingobacteriaceae</taxon>
        <taxon>Sphingobacterium</taxon>
    </lineage>
</organism>
<evidence type="ECO:0000313" key="13">
    <source>
        <dbReference type="Proteomes" id="UP000614460"/>
    </source>
</evidence>
<evidence type="ECO:0000256" key="3">
    <source>
        <dbReference type="ARBA" id="ARBA00022452"/>
    </source>
</evidence>
<dbReference type="PANTHER" id="PTHR30069:SF29">
    <property type="entry name" value="HEMOGLOBIN AND HEMOGLOBIN-HAPTOGLOBIN-BINDING PROTEIN 1-RELATED"/>
    <property type="match status" value="1"/>
</dbReference>
<evidence type="ECO:0000259" key="11">
    <source>
        <dbReference type="Pfam" id="PF07715"/>
    </source>
</evidence>
<keyword evidence="6 8" id="KW-0472">Membrane</keyword>
<keyword evidence="3 8" id="KW-1134">Transmembrane beta strand</keyword>
<evidence type="ECO:0000256" key="7">
    <source>
        <dbReference type="ARBA" id="ARBA00023237"/>
    </source>
</evidence>
<dbReference type="GO" id="GO:0009279">
    <property type="term" value="C:cell outer membrane"/>
    <property type="evidence" value="ECO:0007669"/>
    <property type="project" value="UniProtKB-SubCell"/>
</dbReference>
<comment type="caution">
    <text evidence="12">The sequence shown here is derived from an EMBL/GenBank/DDBJ whole genome shotgun (WGS) entry which is preliminary data.</text>
</comment>
<feature type="chain" id="PRO_5034386428" evidence="10">
    <location>
        <begin position="26"/>
        <end position="1099"/>
    </location>
</feature>
<keyword evidence="2 8" id="KW-0813">Transport</keyword>
<evidence type="ECO:0000256" key="9">
    <source>
        <dbReference type="SAM" id="MobiDB-lite"/>
    </source>
</evidence>
<dbReference type="GO" id="GO:0044718">
    <property type="term" value="P:siderophore transmembrane transport"/>
    <property type="evidence" value="ECO:0007669"/>
    <property type="project" value="TreeGrafter"/>
</dbReference>
<dbReference type="GO" id="GO:0015344">
    <property type="term" value="F:siderophore uptake transmembrane transporter activity"/>
    <property type="evidence" value="ECO:0007669"/>
    <property type="project" value="TreeGrafter"/>
</dbReference>
<dbReference type="InterPro" id="IPR023997">
    <property type="entry name" value="TonB-dep_OMP_SusC/RagA_CS"/>
</dbReference>
<dbReference type="AlphaFoldDB" id="A0A8H9G0G6"/>
<keyword evidence="5 10" id="KW-0732">Signal</keyword>
<accession>A0A8H9G0G6</accession>
<dbReference type="InterPro" id="IPR036942">
    <property type="entry name" value="Beta-barrel_TonB_sf"/>
</dbReference>
<dbReference type="InterPro" id="IPR023996">
    <property type="entry name" value="TonB-dep_OMP_SusC/RagA"/>
</dbReference>
<dbReference type="PROSITE" id="PS52016">
    <property type="entry name" value="TONB_DEPENDENT_REC_3"/>
    <property type="match status" value="1"/>
</dbReference>
<evidence type="ECO:0000256" key="2">
    <source>
        <dbReference type="ARBA" id="ARBA00022448"/>
    </source>
</evidence>
<evidence type="ECO:0000256" key="6">
    <source>
        <dbReference type="ARBA" id="ARBA00023136"/>
    </source>
</evidence>
<protein>
    <submittedName>
        <fullName evidence="12">SusC/RagA family TonB-linked outer membrane protein</fullName>
    </submittedName>
</protein>
<feature type="region of interest" description="Disordered" evidence="9">
    <location>
        <begin position="1064"/>
        <end position="1087"/>
    </location>
</feature>
<dbReference type="InterPro" id="IPR039426">
    <property type="entry name" value="TonB-dep_rcpt-like"/>
</dbReference>
<dbReference type="SUPFAM" id="SSF56935">
    <property type="entry name" value="Porins"/>
    <property type="match status" value="1"/>
</dbReference>
<dbReference type="NCBIfam" id="TIGR04057">
    <property type="entry name" value="SusC_RagA_signa"/>
    <property type="match status" value="1"/>
</dbReference>
<evidence type="ECO:0000256" key="8">
    <source>
        <dbReference type="PROSITE-ProRule" id="PRU01360"/>
    </source>
</evidence>
<dbReference type="NCBIfam" id="TIGR04056">
    <property type="entry name" value="OMP_RagA_SusC"/>
    <property type="match status" value="1"/>
</dbReference>
<name>A0A8H9G0G6_9SPHI</name>
<sequence length="1099" mass="121955">MTNKTALIKYLILAATLGNAGNSYASNLNKASFWQQSKLEGTISDANGPIAGASITVKGKGISSFSDDKGHFSLSDVKPGSTLVISYIGYRTQEVVVNNETTLNITLESTVSDLDEVVVVAYGTTKKSTFTGSASVVKSDQIEKISGTGFAEALQGASAGVNVTNNEGNPGGDSRIQIRGISSMSGASNPLYVVDGMPYDGQLNSIGQNDIESITVLKDAAASSLYGSRAANGVIVITTKRGKSNKPQINFRSNWGTSDNAVVNPTKANPYEQLLNTWEGMYNDQFYKYGLSEQAAGDWASANLLGKLLKAVKTTDGKNSYVSPFQHINEDYVLHDGKGNAYVNPDLKMIWNESDYDFYGAVFSRKLRQDYTVDLSGTANEGKTNYFLSAGYLDDNGYASRQYFKRHNFRANVSSQITDWLQVGGNVSYSGSRQNLSGASRALVFTNTLQSPWLRNVDNTDWVYSQKTGERMFDYGTYTNNFFGIQVLNNGGDYWDNPNDESFNNNMRSMISSRFYADFTLPYNLKFKTSLGLDNNIYKFFGYGSAIHDASQQAPYGITVITNGGNATRNNGDTKSMTFNNILTWEQSFGLHNFSALAGQEAYSKDYYFDSAYGEGIMQMGQFELGSTTRNWSNNSYRDRIALLSYLGKIDYNFNNKYFVSGSIRRDGSSRFSPENRWGNFFSGGVSWRISQEEFLKDKTWINNLALRASFGTTGNDKLTRRNAAGIPGGEILYAYQGVYSSDDLYTVAGLRPSAVPTPDLIWEKNQQYNVGLDFGLFNRINGTLEYYHRDAIDLLFYKDFPLSAQVGAAIGQNTNLGNLTNRGVEFSLSADVIRKENFNWKADFNISTLKNEITYLPTGAFTYENRTAGYKVEEGKSLFEFYMVKNAGVNAETGNMQYYIKGDNNNWDITEDYSLVTTDDYQYVGSALPKVFGALTNSFGYKGLDLSFMFYYSLGGHMYDYGYIERTALRGGVGVIQDLVEDRWRKPGDNALLPKWSNDDYSSTRKASDFYVFKNDYLRLRNVTLGYNLPKSVLDRLTLSNVRIFVSGDNLLTFGSAKNRYSDPETGLSGNNYNGSADTDNGIQGSRRVYTGGLQVSF</sequence>
<evidence type="ECO:0000256" key="1">
    <source>
        <dbReference type="ARBA" id="ARBA00004571"/>
    </source>
</evidence>
<feature type="compositionally biased region" description="Polar residues" evidence="9">
    <location>
        <begin position="1069"/>
        <end position="1085"/>
    </location>
</feature>
<dbReference type="Proteomes" id="UP000614460">
    <property type="component" value="Unassembled WGS sequence"/>
</dbReference>
<dbReference type="Gene3D" id="2.60.40.1120">
    <property type="entry name" value="Carboxypeptidase-like, regulatory domain"/>
    <property type="match status" value="1"/>
</dbReference>
<evidence type="ECO:0000256" key="4">
    <source>
        <dbReference type="ARBA" id="ARBA00022692"/>
    </source>
</evidence>
<evidence type="ECO:0000256" key="5">
    <source>
        <dbReference type="ARBA" id="ARBA00022729"/>
    </source>
</evidence>
<keyword evidence="7 8" id="KW-0998">Cell outer membrane</keyword>
<dbReference type="SUPFAM" id="SSF49464">
    <property type="entry name" value="Carboxypeptidase regulatory domain-like"/>
    <property type="match status" value="1"/>
</dbReference>
<proteinExistence type="inferred from homology"/>
<dbReference type="Gene3D" id="2.170.130.10">
    <property type="entry name" value="TonB-dependent receptor, plug domain"/>
    <property type="match status" value="1"/>
</dbReference>
<evidence type="ECO:0000256" key="10">
    <source>
        <dbReference type="SAM" id="SignalP"/>
    </source>
</evidence>
<reference evidence="12" key="2">
    <citation type="submission" date="2020-09" db="EMBL/GenBank/DDBJ databases">
        <authorList>
            <person name="Sun Q."/>
            <person name="Zhou Y."/>
        </authorList>
    </citation>
    <scope>NUCLEOTIDE SEQUENCE</scope>
    <source>
        <strain evidence="12">CGMCC 1.15966</strain>
    </source>
</reference>
<dbReference type="PANTHER" id="PTHR30069">
    <property type="entry name" value="TONB-DEPENDENT OUTER MEMBRANE RECEPTOR"/>
    <property type="match status" value="1"/>
</dbReference>
<dbReference type="Pfam" id="PF13715">
    <property type="entry name" value="CarbopepD_reg_2"/>
    <property type="match status" value="1"/>
</dbReference>
<dbReference type="Pfam" id="PF07715">
    <property type="entry name" value="Plug"/>
    <property type="match status" value="1"/>
</dbReference>
<gene>
    <name evidence="12" type="ORF">GCM10011516_07460</name>
</gene>
<keyword evidence="13" id="KW-1185">Reference proteome</keyword>
<dbReference type="InterPro" id="IPR012910">
    <property type="entry name" value="Plug_dom"/>
</dbReference>
<dbReference type="InterPro" id="IPR008969">
    <property type="entry name" value="CarboxyPept-like_regulatory"/>
</dbReference>
<dbReference type="Gene3D" id="2.40.170.20">
    <property type="entry name" value="TonB-dependent receptor, beta-barrel domain"/>
    <property type="match status" value="1"/>
</dbReference>
<dbReference type="InterPro" id="IPR037066">
    <property type="entry name" value="Plug_dom_sf"/>
</dbReference>